<protein>
    <submittedName>
        <fullName evidence="1">829_t:CDS:1</fullName>
    </submittedName>
</protein>
<keyword evidence="2" id="KW-1185">Reference proteome</keyword>
<feature type="non-terminal residue" evidence="1">
    <location>
        <position position="108"/>
    </location>
</feature>
<evidence type="ECO:0000313" key="1">
    <source>
        <dbReference type="EMBL" id="CAG8592993.1"/>
    </source>
</evidence>
<dbReference type="EMBL" id="CAJVPW010008374">
    <property type="protein sequence ID" value="CAG8592993.1"/>
    <property type="molecule type" value="Genomic_DNA"/>
</dbReference>
<name>A0ACA9MHJ0_9GLOM</name>
<dbReference type="Proteomes" id="UP000789366">
    <property type="component" value="Unassembled WGS sequence"/>
</dbReference>
<reference evidence="1" key="1">
    <citation type="submission" date="2021-06" db="EMBL/GenBank/DDBJ databases">
        <authorList>
            <person name="Kallberg Y."/>
            <person name="Tangrot J."/>
            <person name="Rosling A."/>
        </authorList>
    </citation>
    <scope>NUCLEOTIDE SEQUENCE</scope>
    <source>
        <strain evidence="1">28 12/20/2015</strain>
    </source>
</reference>
<accession>A0ACA9MHJ0</accession>
<organism evidence="1 2">
    <name type="scientific">Cetraspora pellucida</name>
    <dbReference type="NCBI Taxonomy" id="1433469"/>
    <lineage>
        <taxon>Eukaryota</taxon>
        <taxon>Fungi</taxon>
        <taxon>Fungi incertae sedis</taxon>
        <taxon>Mucoromycota</taxon>
        <taxon>Glomeromycotina</taxon>
        <taxon>Glomeromycetes</taxon>
        <taxon>Diversisporales</taxon>
        <taxon>Gigasporaceae</taxon>
        <taxon>Cetraspora</taxon>
    </lineage>
</organism>
<proteinExistence type="predicted"/>
<evidence type="ECO:0000313" key="2">
    <source>
        <dbReference type="Proteomes" id="UP000789366"/>
    </source>
</evidence>
<gene>
    <name evidence="1" type="ORF">SPELUC_LOCUS6826</name>
</gene>
<sequence length="108" mass="12638">MKELKEFTVSNDVLYGFSVTDDALYKNIQNVNNILYNKQSQFDVSNVLYMNDQTEYENNKMMNCESAQHDMMNYEGAQNDMTNCEVPQNDMMNCEDVQYDMQVPAIIM</sequence>
<comment type="caution">
    <text evidence="1">The sequence shown here is derived from an EMBL/GenBank/DDBJ whole genome shotgun (WGS) entry which is preliminary data.</text>
</comment>